<dbReference type="PANTHER" id="PTHR47723:SF23">
    <property type="entry name" value="REVERSE TRANSCRIPTASE-LIKE PROTEIN"/>
    <property type="match status" value="1"/>
</dbReference>
<dbReference type="Gene3D" id="3.30.420.10">
    <property type="entry name" value="Ribonuclease H-like superfamily/Ribonuclease H"/>
    <property type="match status" value="1"/>
</dbReference>
<dbReference type="GO" id="GO:0004523">
    <property type="term" value="F:RNA-DNA hybrid ribonuclease activity"/>
    <property type="evidence" value="ECO:0007669"/>
    <property type="project" value="InterPro"/>
</dbReference>
<dbReference type="InterPro" id="IPR036397">
    <property type="entry name" value="RNaseH_sf"/>
</dbReference>
<dbReference type="AlphaFoldDB" id="A0A6I9RQS4"/>
<proteinExistence type="predicted"/>
<dbReference type="InterPro" id="IPR002156">
    <property type="entry name" value="RNaseH_domain"/>
</dbReference>
<keyword evidence="2" id="KW-1185">Reference proteome</keyword>
<dbReference type="GO" id="GO:0003676">
    <property type="term" value="F:nucleic acid binding"/>
    <property type="evidence" value="ECO:0007669"/>
    <property type="project" value="InterPro"/>
</dbReference>
<protein>
    <submittedName>
        <fullName evidence="3">Uncharacterized protein LOC105051616</fullName>
    </submittedName>
</protein>
<dbReference type="PANTHER" id="PTHR47723">
    <property type="entry name" value="OS05G0353850 PROTEIN"/>
    <property type="match status" value="1"/>
</dbReference>
<dbReference type="RefSeq" id="XP_010930445.1">
    <property type="nucleotide sequence ID" value="XM_010932143.1"/>
</dbReference>
<dbReference type="SUPFAM" id="SSF53098">
    <property type="entry name" value="Ribonuclease H-like"/>
    <property type="match status" value="1"/>
</dbReference>
<evidence type="ECO:0000313" key="2">
    <source>
        <dbReference type="Proteomes" id="UP000504607"/>
    </source>
</evidence>
<feature type="domain" description="RNase H type-1" evidence="1">
    <location>
        <begin position="24"/>
        <end position="142"/>
    </location>
</feature>
<gene>
    <name evidence="3" type="primary">LOC105051616</name>
</gene>
<dbReference type="OrthoDB" id="777212at2759"/>
<dbReference type="Pfam" id="PF13456">
    <property type="entry name" value="RVT_3"/>
    <property type="match status" value="1"/>
</dbReference>
<dbReference type="InterPro" id="IPR012337">
    <property type="entry name" value="RNaseH-like_sf"/>
</dbReference>
<dbReference type="InterPro" id="IPR044730">
    <property type="entry name" value="RNase_H-like_dom_plant"/>
</dbReference>
<organism evidence="2 3">
    <name type="scientific">Elaeis guineensis var. tenera</name>
    <name type="common">Oil palm</name>
    <dbReference type="NCBI Taxonomy" id="51953"/>
    <lineage>
        <taxon>Eukaryota</taxon>
        <taxon>Viridiplantae</taxon>
        <taxon>Streptophyta</taxon>
        <taxon>Embryophyta</taxon>
        <taxon>Tracheophyta</taxon>
        <taxon>Spermatophyta</taxon>
        <taxon>Magnoliopsida</taxon>
        <taxon>Liliopsida</taxon>
        <taxon>Arecaceae</taxon>
        <taxon>Arecoideae</taxon>
        <taxon>Cocoseae</taxon>
        <taxon>Elaeidinae</taxon>
        <taxon>Elaeis</taxon>
    </lineage>
</organism>
<dbReference type="CDD" id="cd06222">
    <property type="entry name" value="RNase_H_like"/>
    <property type="match status" value="1"/>
</dbReference>
<accession>A0A6I9RQS4</accession>
<sequence>MPAASRRKLFISWEPPSSGFVKVNFDGSVRDGRDGSRFVIRDLDSRMLVAGGSPLYETSLPYAESHAVWAGVICAIRKLRVWGIIIEENSLTVISWIQEGTKHHNTHPLLDDIWRATSECIAVSSQHVFREANSALDWVASFVVEHTEEWRWRQDDDYPWAWRDILFSDFLGFSWTRLV</sequence>
<dbReference type="InterPro" id="IPR053151">
    <property type="entry name" value="RNase_H-like"/>
</dbReference>
<evidence type="ECO:0000313" key="3">
    <source>
        <dbReference type="RefSeq" id="XP_010930445.1"/>
    </source>
</evidence>
<dbReference type="InParanoid" id="A0A6I9RQS4"/>
<dbReference type="Proteomes" id="UP000504607">
    <property type="component" value="Chromosome 9"/>
</dbReference>
<dbReference type="FunCoup" id="A0A6I9RQS4">
    <property type="interactions" value="2"/>
</dbReference>
<reference evidence="3" key="1">
    <citation type="submission" date="2025-08" db="UniProtKB">
        <authorList>
            <consortium name="RefSeq"/>
        </authorList>
    </citation>
    <scope>IDENTIFICATION</scope>
</reference>
<evidence type="ECO:0000259" key="1">
    <source>
        <dbReference type="Pfam" id="PF13456"/>
    </source>
</evidence>
<name>A0A6I9RQS4_ELAGV</name>